<dbReference type="InterPro" id="IPR007867">
    <property type="entry name" value="GMC_OxRtase_C"/>
</dbReference>
<dbReference type="InterPro" id="IPR000172">
    <property type="entry name" value="GMC_OxRdtase_N"/>
</dbReference>
<dbReference type="PANTHER" id="PTHR45968:SF19">
    <property type="entry name" value="GLUCOSE-METHANOL-CHOLINE (GMC) OXIDOREDUCTASE FAMILY PROTEIN"/>
    <property type="match status" value="1"/>
</dbReference>
<dbReference type="GO" id="GO:0016614">
    <property type="term" value="F:oxidoreductase activity, acting on CH-OH group of donors"/>
    <property type="evidence" value="ECO:0007669"/>
    <property type="project" value="InterPro"/>
</dbReference>
<dbReference type="Pfam" id="PF00732">
    <property type="entry name" value="GMC_oxred_N"/>
    <property type="match status" value="1"/>
</dbReference>
<evidence type="ECO:0000256" key="5">
    <source>
        <dbReference type="ARBA" id="ARBA00022827"/>
    </source>
</evidence>
<evidence type="ECO:0000256" key="1">
    <source>
        <dbReference type="ARBA" id="ARBA00001974"/>
    </source>
</evidence>
<dbReference type="RefSeq" id="XP_022776851.1">
    <property type="nucleotide sequence ID" value="XM_022921116.1"/>
</dbReference>
<evidence type="ECO:0000256" key="4">
    <source>
        <dbReference type="ARBA" id="ARBA00022729"/>
    </source>
</evidence>
<evidence type="ECO:0000313" key="12">
    <source>
        <dbReference type="RefSeq" id="XP_022776851.1"/>
    </source>
</evidence>
<dbReference type="KEGG" id="dzi:111318337"/>
<dbReference type="InterPro" id="IPR051871">
    <property type="entry name" value="GMC_Oxidoreductase-Related"/>
</dbReference>
<dbReference type="PROSITE" id="PS00623">
    <property type="entry name" value="GMC_OXRED_1"/>
    <property type="match status" value="1"/>
</dbReference>
<dbReference type="PANTHER" id="PTHR45968">
    <property type="entry name" value="OSJNBA0019K04.7 PROTEIN"/>
    <property type="match status" value="1"/>
</dbReference>
<protein>
    <submittedName>
        <fullName evidence="12">Protein HOTHEAD-like</fullName>
    </submittedName>
</protein>
<evidence type="ECO:0000259" key="10">
    <source>
        <dbReference type="PROSITE" id="PS00624"/>
    </source>
</evidence>
<proteinExistence type="inferred from homology"/>
<dbReference type="GO" id="GO:0050660">
    <property type="term" value="F:flavin adenine dinucleotide binding"/>
    <property type="evidence" value="ECO:0007669"/>
    <property type="project" value="InterPro"/>
</dbReference>
<dbReference type="AlphaFoldDB" id="A0A6P6BIE6"/>
<keyword evidence="3 8" id="KW-0285">Flavoprotein</keyword>
<keyword evidence="5 6" id="KW-0274">FAD</keyword>
<feature type="binding site" evidence="6">
    <location>
        <position position="500"/>
    </location>
    <ligand>
        <name>FAD</name>
        <dbReference type="ChEBI" id="CHEBI:57692"/>
    </ligand>
</feature>
<dbReference type="InterPro" id="IPR012132">
    <property type="entry name" value="GMC_OxRdtase"/>
</dbReference>
<evidence type="ECO:0000256" key="3">
    <source>
        <dbReference type="ARBA" id="ARBA00022630"/>
    </source>
</evidence>
<evidence type="ECO:0000256" key="2">
    <source>
        <dbReference type="ARBA" id="ARBA00010790"/>
    </source>
</evidence>
<dbReference type="SUPFAM" id="SSF54373">
    <property type="entry name" value="FAD-linked reductases, C-terminal domain"/>
    <property type="match status" value="1"/>
</dbReference>
<dbReference type="Pfam" id="PF05199">
    <property type="entry name" value="GMC_oxred_C"/>
    <property type="match status" value="1"/>
</dbReference>
<dbReference type="Proteomes" id="UP000515121">
    <property type="component" value="Unplaced"/>
</dbReference>
<organism evidence="11 12">
    <name type="scientific">Durio zibethinus</name>
    <name type="common">Durian</name>
    <dbReference type="NCBI Taxonomy" id="66656"/>
    <lineage>
        <taxon>Eukaryota</taxon>
        <taxon>Viridiplantae</taxon>
        <taxon>Streptophyta</taxon>
        <taxon>Embryophyta</taxon>
        <taxon>Tracheophyta</taxon>
        <taxon>Spermatophyta</taxon>
        <taxon>Magnoliopsida</taxon>
        <taxon>eudicotyledons</taxon>
        <taxon>Gunneridae</taxon>
        <taxon>Pentapetalae</taxon>
        <taxon>rosids</taxon>
        <taxon>malvids</taxon>
        <taxon>Malvales</taxon>
        <taxon>Malvaceae</taxon>
        <taxon>Helicteroideae</taxon>
        <taxon>Durio</taxon>
    </lineage>
</organism>
<feature type="binding site" evidence="6">
    <location>
        <position position="130"/>
    </location>
    <ligand>
        <name>FAD</name>
        <dbReference type="ChEBI" id="CHEBI:57692"/>
    </ligand>
</feature>
<gene>
    <name evidence="12" type="primary">LOC111318337</name>
</gene>
<dbReference type="PROSITE" id="PS00624">
    <property type="entry name" value="GMC_OXRED_2"/>
    <property type="match status" value="1"/>
</dbReference>
<dbReference type="PIRSF" id="PIRSF000137">
    <property type="entry name" value="Alcohol_oxidase"/>
    <property type="match status" value="1"/>
</dbReference>
<evidence type="ECO:0000256" key="6">
    <source>
        <dbReference type="PIRSR" id="PIRSR000137-2"/>
    </source>
</evidence>
<dbReference type="SUPFAM" id="SSF51905">
    <property type="entry name" value="FAD/NAD(P)-binding domain"/>
    <property type="match status" value="1"/>
</dbReference>
<evidence type="ECO:0000313" key="11">
    <source>
        <dbReference type="Proteomes" id="UP000515121"/>
    </source>
</evidence>
<feature type="domain" description="Glucose-methanol-choline oxidoreductase N-terminal" evidence="9">
    <location>
        <begin position="128"/>
        <end position="151"/>
    </location>
</feature>
<evidence type="ECO:0000256" key="8">
    <source>
        <dbReference type="RuleBase" id="RU003968"/>
    </source>
</evidence>
<dbReference type="Gene3D" id="3.30.410.40">
    <property type="match status" value="1"/>
</dbReference>
<reference evidence="12" key="1">
    <citation type="submission" date="2025-08" db="UniProtKB">
        <authorList>
            <consortium name="RefSeq"/>
        </authorList>
    </citation>
    <scope>IDENTIFICATION</scope>
    <source>
        <tissue evidence="12">Fruit stalk</tissue>
    </source>
</reference>
<dbReference type="OrthoDB" id="269227at2759"/>
<comment type="similarity">
    <text evidence="2 8">Belongs to the GMC oxidoreductase family.</text>
</comment>
<keyword evidence="7" id="KW-1015">Disulfide bond</keyword>
<dbReference type="GeneID" id="111318337"/>
<feature type="domain" description="Glucose-methanol-choline oxidoreductase N-terminal" evidence="10">
    <location>
        <begin position="296"/>
        <end position="310"/>
    </location>
</feature>
<dbReference type="InterPro" id="IPR036188">
    <property type="entry name" value="FAD/NAD-bd_sf"/>
</dbReference>
<comment type="cofactor">
    <cofactor evidence="1 6">
        <name>FAD</name>
        <dbReference type="ChEBI" id="CHEBI:57692"/>
    </cofactor>
</comment>
<feature type="disulfide bond" evidence="7">
    <location>
        <begin position="424"/>
        <end position="463"/>
    </location>
</feature>
<keyword evidence="11" id="KW-1185">Reference proteome</keyword>
<evidence type="ECO:0000259" key="9">
    <source>
        <dbReference type="PROSITE" id="PS00623"/>
    </source>
</evidence>
<dbReference type="Gene3D" id="3.50.50.60">
    <property type="entry name" value="FAD/NAD(P)-binding domain"/>
    <property type="match status" value="1"/>
</dbReference>
<feature type="binding site" evidence="6">
    <location>
        <position position="243"/>
    </location>
    <ligand>
        <name>FAD</name>
        <dbReference type="ChEBI" id="CHEBI:57692"/>
    </ligand>
</feature>
<keyword evidence="4" id="KW-0732">Signal</keyword>
<name>A0A6P6BIE6_DURZI</name>
<accession>A0A6P6BIE6</accession>
<evidence type="ECO:0000256" key="7">
    <source>
        <dbReference type="PIRSR" id="PIRSR000137-3"/>
    </source>
</evidence>
<sequence>MEASNIKFQKTIRRDRLLKAFSILLIDLSLCSLSQPQGELPYMTSDVKEVAGKSFDYIVVGGGTAGCPLAATLSEKFSVLLVERGGSPYGNPFVLDKTFYGFSLIQNDEFSSVAQDFISTDGVRNCRGRVLGGSSAINGGFYSRASEDFVNKAGWEEELVKDAYTWVESKIVSTPELTPWQTVVEFGLLEAGILPYNGFSLEHIEGTKIGGSIFDIWGIRHTSADLLRAANPKNLVVLLNATVKNIIFHRNGNITETTVHGIRFIKSDGCTDQTYEAYLNQPKNSTSCGEVILSAGALGSPQILLLSGIGPPKDLKNFNIPHVLNLEGVGKRMKDNPCIAVLVDKDPQNQTPEPPQVSGIAKDFKFIIEGGIIPISFNATRMPIAAKIAFPVSEGNLELNSTDPRQNPSVKFNYLAEERDLEDCANMVHLLERVAKSQSVAFYLGVKHQNNLMTSTDEHRQFCKENVRTYYHYHGGCTVGSVVDNDYKVYGVKGLRVVDGSTFLESPGTNPMATLLMLGRYQGIKILREREGIYSSFSTQQNP</sequence>
<feature type="binding site" evidence="6">
    <location>
        <position position="470"/>
    </location>
    <ligand>
        <name>substrate</name>
    </ligand>
</feature>